<accession>A0ABQ7PXP2</accession>
<dbReference type="EMBL" id="JAHIBW010000026">
    <property type="protein sequence ID" value="KAG7297259.1"/>
    <property type="molecule type" value="Genomic_DNA"/>
</dbReference>
<protein>
    <submittedName>
        <fullName evidence="1">Uncharacterized protein</fullName>
    </submittedName>
</protein>
<evidence type="ECO:0000313" key="2">
    <source>
        <dbReference type="Proteomes" id="UP000823941"/>
    </source>
</evidence>
<gene>
    <name evidence="1" type="ORF">JYU34_019202</name>
</gene>
<organism evidence="1 2">
    <name type="scientific">Plutella xylostella</name>
    <name type="common">Diamondback moth</name>
    <name type="synonym">Plutella maculipennis</name>
    <dbReference type="NCBI Taxonomy" id="51655"/>
    <lineage>
        <taxon>Eukaryota</taxon>
        <taxon>Metazoa</taxon>
        <taxon>Ecdysozoa</taxon>
        <taxon>Arthropoda</taxon>
        <taxon>Hexapoda</taxon>
        <taxon>Insecta</taxon>
        <taxon>Pterygota</taxon>
        <taxon>Neoptera</taxon>
        <taxon>Endopterygota</taxon>
        <taxon>Lepidoptera</taxon>
        <taxon>Glossata</taxon>
        <taxon>Ditrysia</taxon>
        <taxon>Yponomeutoidea</taxon>
        <taxon>Plutellidae</taxon>
        <taxon>Plutella</taxon>
    </lineage>
</organism>
<dbReference type="Proteomes" id="UP000823941">
    <property type="component" value="Chromosome 26"/>
</dbReference>
<reference evidence="1 2" key="1">
    <citation type="submission" date="2021-06" db="EMBL/GenBank/DDBJ databases">
        <title>A haploid diamondback moth (Plutella xylostella L.) genome assembly resolves 31 chromosomes and identifies a diamide resistance mutation.</title>
        <authorList>
            <person name="Ward C.M."/>
            <person name="Perry K.D."/>
            <person name="Baker G."/>
            <person name="Powis K."/>
            <person name="Heckel D.G."/>
            <person name="Baxter S.W."/>
        </authorList>
    </citation>
    <scope>NUCLEOTIDE SEQUENCE [LARGE SCALE GENOMIC DNA]</scope>
    <source>
        <strain evidence="1 2">LV</strain>
        <tissue evidence="1">Single pupa</tissue>
    </source>
</reference>
<evidence type="ECO:0000313" key="1">
    <source>
        <dbReference type="EMBL" id="KAG7297259.1"/>
    </source>
</evidence>
<proteinExistence type="predicted"/>
<sequence>MLCETLRSASLRSALFFDIYVHLTRSSSLCSSSHLSLGLGPKIFKFKHHKNPSNYFVLYLKRSAPLRSASLRSALFFDIYVHLTRSSSLCSSSHLSLGFGSKVFKTFFFVVVKITNYHIFDRDLNFS</sequence>
<comment type="caution">
    <text evidence="1">The sequence shown here is derived from an EMBL/GenBank/DDBJ whole genome shotgun (WGS) entry which is preliminary data.</text>
</comment>
<name>A0ABQ7PXP2_PLUXY</name>
<keyword evidence="2" id="KW-1185">Reference proteome</keyword>